<dbReference type="EMBL" id="QDDR01000002">
    <property type="protein sequence ID" value="PVE48361.1"/>
    <property type="molecule type" value="Genomic_DNA"/>
</dbReference>
<sequence length="231" mass="24358">MSDAMTNREIEDVLTSIRRLVAQEGGRGAEAGRLILTEAQRVNAAPEAEAEQDADAAQVAIPAPDFGKLEATIAELEAAFATSEFEGDNAADSEAPRASNVTELYGRLSFAHRGKEAEVATQAEPATAAATVAVADPPASVEPAPEAPAMTDAPAAEPAADLADYLHAAANDDAALPGEDEAFLDEETLRLLVAQIVREELKGQLGERITQQVRKLVRAEIAKALDERSYL</sequence>
<proteinExistence type="predicted"/>
<organism evidence="1 2">
    <name type="scientific">Pararhodobacter aggregans</name>
    <dbReference type="NCBI Taxonomy" id="404875"/>
    <lineage>
        <taxon>Bacteria</taxon>
        <taxon>Pseudomonadati</taxon>
        <taxon>Pseudomonadota</taxon>
        <taxon>Alphaproteobacteria</taxon>
        <taxon>Rhodobacterales</taxon>
        <taxon>Paracoccaceae</taxon>
        <taxon>Pararhodobacter</taxon>
    </lineage>
</organism>
<evidence type="ECO:0008006" key="3">
    <source>
        <dbReference type="Google" id="ProtNLM"/>
    </source>
</evidence>
<reference evidence="1 2" key="1">
    <citation type="journal article" date="2011" name="Syst. Appl. Microbiol.">
        <title>Defluviimonas denitrificans gen. nov., sp. nov., and Pararhodobacter aggregans gen. nov., sp. nov., non-phototrophic Rhodobacteraceae from the biofilter of a marine aquaculture.</title>
        <authorList>
            <person name="Foesel B.U."/>
            <person name="Drake H.L."/>
            <person name="Schramm A."/>
        </authorList>
    </citation>
    <scope>NUCLEOTIDE SEQUENCE [LARGE SCALE GENOMIC DNA]</scope>
    <source>
        <strain evidence="1 2">D1-19</strain>
    </source>
</reference>
<evidence type="ECO:0000313" key="2">
    <source>
        <dbReference type="Proteomes" id="UP000244810"/>
    </source>
</evidence>
<dbReference type="Proteomes" id="UP000244810">
    <property type="component" value="Unassembled WGS sequence"/>
</dbReference>
<gene>
    <name evidence="1" type="ORF">DDE23_04625</name>
</gene>
<name>A0A2T7UUU7_9RHOB</name>
<keyword evidence="2" id="KW-1185">Reference proteome</keyword>
<accession>A0A2T7UUU7</accession>
<evidence type="ECO:0000313" key="1">
    <source>
        <dbReference type="EMBL" id="PVE48361.1"/>
    </source>
</evidence>
<comment type="caution">
    <text evidence="1">The sequence shown here is derived from an EMBL/GenBank/DDBJ whole genome shotgun (WGS) entry which is preliminary data.</text>
</comment>
<dbReference type="RefSeq" id="WP_107750752.1">
    <property type="nucleotide sequence ID" value="NZ_QBKF01000002.1"/>
</dbReference>
<dbReference type="AlphaFoldDB" id="A0A2T7UUU7"/>
<dbReference type="OrthoDB" id="7875768at2"/>
<protein>
    <recommendedName>
        <fullName evidence="3">DUF2497 domain-containing protein</fullName>
    </recommendedName>
</protein>